<reference evidence="12 13" key="1">
    <citation type="submission" date="2017-09" db="EMBL/GenBank/DDBJ databases">
        <title>High-quality draft genome sequence of Butyrivibrio fibrisolvens INBov1, isolated from cow rumen.</title>
        <authorList>
            <person name="Rodriguez Hernaez J."/>
            <person name="Rivarola M."/>
            <person name="Paniego N."/>
            <person name="Cravero S."/>
            <person name="Ceron Cucchi M."/>
            <person name="Martinez M.C."/>
        </authorList>
    </citation>
    <scope>NUCLEOTIDE SEQUENCE [LARGE SCALE GENOMIC DNA]</scope>
    <source>
        <strain evidence="12 13">INBov1</strain>
    </source>
</reference>
<dbReference type="PROSITE" id="PS00211">
    <property type="entry name" value="ABC_TRANSPORTER_1"/>
    <property type="match status" value="1"/>
</dbReference>
<feature type="transmembrane region" description="Helical" evidence="9">
    <location>
        <begin position="129"/>
        <end position="152"/>
    </location>
</feature>
<dbReference type="GO" id="GO:0140359">
    <property type="term" value="F:ABC-type transporter activity"/>
    <property type="evidence" value="ECO:0007669"/>
    <property type="project" value="InterPro"/>
</dbReference>
<gene>
    <name evidence="12" type="ORF">CPT75_09535</name>
</gene>
<evidence type="ECO:0000256" key="6">
    <source>
        <dbReference type="ARBA" id="ARBA00022840"/>
    </source>
</evidence>
<evidence type="ECO:0000259" key="11">
    <source>
        <dbReference type="PROSITE" id="PS50929"/>
    </source>
</evidence>
<accession>A0A317G4R2</accession>
<dbReference type="GO" id="GO:0016887">
    <property type="term" value="F:ATP hydrolysis activity"/>
    <property type="evidence" value="ECO:0007669"/>
    <property type="project" value="InterPro"/>
</dbReference>
<keyword evidence="13" id="KW-1185">Reference proteome</keyword>
<dbReference type="Gene3D" id="1.20.1560.10">
    <property type="entry name" value="ABC transporter type 1, transmembrane domain"/>
    <property type="match status" value="1"/>
</dbReference>
<dbReference type="InterPro" id="IPR039421">
    <property type="entry name" value="Type_1_exporter"/>
</dbReference>
<dbReference type="GO" id="GO:0005886">
    <property type="term" value="C:plasma membrane"/>
    <property type="evidence" value="ECO:0007669"/>
    <property type="project" value="UniProtKB-SubCell"/>
</dbReference>
<dbReference type="PROSITE" id="PS50893">
    <property type="entry name" value="ABC_TRANSPORTER_2"/>
    <property type="match status" value="1"/>
</dbReference>
<dbReference type="Pfam" id="PF00664">
    <property type="entry name" value="ABC_membrane"/>
    <property type="match status" value="1"/>
</dbReference>
<dbReference type="InterPro" id="IPR036640">
    <property type="entry name" value="ABC1_TM_sf"/>
</dbReference>
<proteinExistence type="predicted"/>
<dbReference type="InterPro" id="IPR017871">
    <property type="entry name" value="ABC_transporter-like_CS"/>
</dbReference>
<feature type="domain" description="ABC transmembrane type-1" evidence="11">
    <location>
        <begin position="25"/>
        <end position="290"/>
    </location>
</feature>
<feature type="transmembrane region" description="Helical" evidence="9">
    <location>
        <begin position="158"/>
        <end position="176"/>
    </location>
</feature>
<dbReference type="PROSITE" id="PS50929">
    <property type="entry name" value="ABC_TM1F"/>
    <property type="match status" value="1"/>
</dbReference>
<dbReference type="EMBL" id="NXNG01000001">
    <property type="protein sequence ID" value="PWT27322.1"/>
    <property type="molecule type" value="Genomic_DNA"/>
</dbReference>
<keyword evidence="6" id="KW-0067">ATP-binding</keyword>
<dbReference type="Gene3D" id="3.40.50.300">
    <property type="entry name" value="P-loop containing nucleotide triphosphate hydrolases"/>
    <property type="match status" value="1"/>
</dbReference>
<dbReference type="GO" id="GO:0005524">
    <property type="term" value="F:ATP binding"/>
    <property type="evidence" value="ECO:0007669"/>
    <property type="project" value="UniProtKB-KW"/>
</dbReference>
<keyword evidence="8 9" id="KW-0472">Membrane</keyword>
<dbReference type="InterPro" id="IPR003439">
    <property type="entry name" value="ABC_transporter-like_ATP-bd"/>
</dbReference>
<evidence type="ECO:0000313" key="13">
    <source>
        <dbReference type="Proteomes" id="UP000245488"/>
    </source>
</evidence>
<sequence length="549" mass="62481">MEETKGRNYYVRQLMKSMSHYRFQFVMSIIVKAISMSAPFLSFYFMAQLVDFDNGVFQIKALLLFVTVLIGVIFSYLDTYVSHKMSFGIVRDLRDRCYEKIERIIPSSNHRSLGDYEKIVNGDVDVFEWFYAHILVEWIATVATIALGLAAVFYVNRLSLVICIITILLITFLPCIKTKQAEEKGYELRNYGGALNAAIIDGILGVKDILTNNYKHEYMLGLMEKSRQFDKCREKYNRSGMNEKRITELVINLSALVIVLQLVLTNGAFDLKTILLLFLFSTNIYGTLQQTLRDGTNYGFVYGAAKRVYDLLNEEEVVKDNGNIVSIEDDRQKKWNLEVKNLSFKYPDTDKNVLQDLNFDAKANEIVALVAPSGSGKTTVANLLERFWDYETGEIYINSIELRKLKISALRKYISMVPQEIYLFNMSLADNLRLAKPDATREEMINACKMANAMGFINELPDGLDTVVGERGTKLSGGQKQRIAIAQAILRNTPIMIFDEATSSLDVAKEIEINDTLQKLKKDKVVLVIAHRKATIEMADRIVSLERAV</sequence>
<evidence type="ECO:0000256" key="5">
    <source>
        <dbReference type="ARBA" id="ARBA00022741"/>
    </source>
</evidence>
<evidence type="ECO:0000313" key="12">
    <source>
        <dbReference type="EMBL" id="PWT27322.1"/>
    </source>
</evidence>
<feature type="transmembrane region" description="Helical" evidence="9">
    <location>
        <begin position="57"/>
        <end position="77"/>
    </location>
</feature>
<keyword evidence="7 9" id="KW-1133">Transmembrane helix</keyword>
<keyword evidence="4 9" id="KW-0812">Transmembrane</keyword>
<evidence type="ECO:0000256" key="2">
    <source>
        <dbReference type="ARBA" id="ARBA00022448"/>
    </source>
</evidence>
<evidence type="ECO:0000259" key="10">
    <source>
        <dbReference type="PROSITE" id="PS50893"/>
    </source>
</evidence>
<feature type="domain" description="ABC transporter" evidence="10">
    <location>
        <begin position="337"/>
        <end position="549"/>
    </location>
</feature>
<name>A0A317G4R2_BUTFI</name>
<dbReference type="Proteomes" id="UP000245488">
    <property type="component" value="Chromosome"/>
</dbReference>
<organism evidence="12 13">
    <name type="scientific">Butyrivibrio fibrisolvens</name>
    <dbReference type="NCBI Taxonomy" id="831"/>
    <lineage>
        <taxon>Bacteria</taxon>
        <taxon>Bacillati</taxon>
        <taxon>Bacillota</taxon>
        <taxon>Clostridia</taxon>
        <taxon>Lachnospirales</taxon>
        <taxon>Lachnospiraceae</taxon>
        <taxon>Butyrivibrio</taxon>
    </lineage>
</organism>
<evidence type="ECO:0000256" key="4">
    <source>
        <dbReference type="ARBA" id="ARBA00022692"/>
    </source>
</evidence>
<dbReference type="SUPFAM" id="SSF90123">
    <property type="entry name" value="ABC transporter transmembrane region"/>
    <property type="match status" value="1"/>
</dbReference>
<dbReference type="GO" id="GO:0034040">
    <property type="term" value="F:ATPase-coupled lipid transmembrane transporter activity"/>
    <property type="evidence" value="ECO:0007669"/>
    <property type="project" value="TreeGrafter"/>
</dbReference>
<comment type="subcellular location">
    <subcellularLocation>
        <location evidence="1">Cell membrane</location>
        <topology evidence="1">Multi-pass membrane protein</topology>
    </subcellularLocation>
</comment>
<dbReference type="SUPFAM" id="SSF52540">
    <property type="entry name" value="P-loop containing nucleoside triphosphate hydrolases"/>
    <property type="match status" value="1"/>
</dbReference>
<evidence type="ECO:0000256" key="7">
    <source>
        <dbReference type="ARBA" id="ARBA00022989"/>
    </source>
</evidence>
<evidence type="ECO:0000256" key="9">
    <source>
        <dbReference type="SAM" id="Phobius"/>
    </source>
</evidence>
<dbReference type="InterPro" id="IPR003593">
    <property type="entry name" value="AAA+_ATPase"/>
</dbReference>
<dbReference type="AlphaFoldDB" id="A0A317G4R2"/>
<keyword evidence="3" id="KW-1003">Cell membrane</keyword>
<dbReference type="InterPro" id="IPR011527">
    <property type="entry name" value="ABC1_TM_dom"/>
</dbReference>
<dbReference type="InterPro" id="IPR027417">
    <property type="entry name" value="P-loop_NTPase"/>
</dbReference>
<feature type="transmembrane region" description="Helical" evidence="9">
    <location>
        <begin position="246"/>
        <end position="265"/>
    </location>
</feature>
<comment type="caution">
    <text evidence="12">The sequence shown here is derived from an EMBL/GenBank/DDBJ whole genome shotgun (WGS) entry which is preliminary data.</text>
</comment>
<evidence type="ECO:0000256" key="1">
    <source>
        <dbReference type="ARBA" id="ARBA00004651"/>
    </source>
</evidence>
<keyword evidence="5" id="KW-0547">Nucleotide-binding</keyword>
<protein>
    <recommendedName>
        <fullName evidence="14">ABC transporter ATP-binding protein</fullName>
    </recommendedName>
</protein>
<evidence type="ECO:0008006" key="14">
    <source>
        <dbReference type="Google" id="ProtNLM"/>
    </source>
</evidence>
<keyword evidence="2" id="KW-0813">Transport</keyword>
<dbReference type="FunFam" id="3.40.50.300:FF:000221">
    <property type="entry name" value="Multidrug ABC transporter ATP-binding protein"/>
    <property type="match status" value="1"/>
</dbReference>
<evidence type="ECO:0000256" key="8">
    <source>
        <dbReference type="ARBA" id="ARBA00023136"/>
    </source>
</evidence>
<evidence type="ECO:0000256" key="3">
    <source>
        <dbReference type="ARBA" id="ARBA00022475"/>
    </source>
</evidence>
<dbReference type="PANTHER" id="PTHR24221:SF654">
    <property type="entry name" value="ATP-BINDING CASSETTE SUB-FAMILY B MEMBER 6"/>
    <property type="match status" value="1"/>
</dbReference>
<dbReference type="Pfam" id="PF00005">
    <property type="entry name" value="ABC_tran"/>
    <property type="match status" value="1"/>
</dbReference>
<dbReference type="PANTHER" id="PTHR24221">
    <property type="entry name" value="ATP-BINDING CASSETTE SUB-FAMILY B"/>
    <property type="match status" value="1"/>
</dbReference>
<dbReference type="SMART" id="SM00382">
    <property type="entry name" value="AAA"/>
    <property type="match status" value="1"/>
</dbReference>
<feature type="transmembrane region" description="Helical" evidence="9">
    <location>
        <begin position="21"/>
        <end position="45"/>
    </location>
</feature>